<reference evidence="2" key="1">
    <citation type="submission" date="2017-01" db="EMBL/GenBank/DDBJ databases">
        <authorList>
            <person name="Varghese N."/>
            <person name="Submissions S."/>
        </authorList>
    </citation>
    <scope>NUCLEOTIDE SEQUENCE [LARGE SCALE GENOMIC DNA]</scope>
    <source>
        <strain evidence="2">type strain: HArc-</strain>
    </source>
</reference>
<gene>
    <name evidence="1" type="ORF">SAMN05421752_1317</name>
</gene>
<evidence type="ECO:0000313" key="1">
    <source>
        <dbReference type="EMBL" id="SIS21001.1"/>
    </source>
</evidence>
<protein>
    <submittedName>
        <fullName evidence="1">Uncharacterized protein</fullName>
    </submittedName>
</protein>
<dbReference type="Proteomes" id="UP000185936">
    <property type="component" value="Unassembled WGS sequence"/>
</dbReference>
<accession>A0A1N7H869</accession>
<evidence type="ECO:0000313" key="2">
    <source>
        <dbReference type="Proteomes" id="UP000185936"/>
    </source>
</evidence>
<proteinExistence type="predicted"/>
<keyword evidence="2" id="KW-1185">Reference proteome</keyword>
<name>A0A1N7H869_9EURY</name>
<organism evidence="1 2">
    <name type="scientific">Natronorubrum thiooxidans</name>
    <dbReference type="NCBI Taxonomy" id="308853"/>
    <lineage>
        <taxon>Archaea</taxon>
        <taxon>Methanobacteriati</taxon>
        <taxon>Methanobacteriota</taxon>
        <taxon>Stenosarchaea group</taxon>
        <taxon>Halobacteria</taxon>
        <taxon>Halobacteriales</taxon>
        <taxon>Natrialbaceae</taxon>
        <taxon>Natronorubrum</taxon>
    </lineage>
</organism>
<dbReference type="EMBL" id="FTNR01000031">
    <property type="protein sequence ID" value="SIS21001.1"/>
    <property type="molecule type" value="Genomic_DNA"/>
</dbReference>
<sequence>MVSYEETSWGKVSVIHVPSVTNLLDGENVVVAIPRDNRSVVAGAKFVI</sequence>
<dbReference type="AlphaFoldDB" id="A0A1N7H869"/>